<dbReference type="AlphaFoldDB" id="A0A1Y2A770"/>
<evidence type="ECO:0000256" key="1">
    <source>
        <dbReference type="ARBA" id="ARBA00023242"/>
    </source>
</evidence>
<dbReference type="CDD" id="cd00067">
    <property type="entry name" value="GAL4"/>
    <property type="match status" value="1"/>
</dbReference>
<accession>A0A1Y2A770</accession>
<feature type="region of interest" description="Disordered" evidence="2">
    <location>
        <begin position="416"/>
        <end position="517"/>
    </location>
</feature>
<dbReference type="Gene3D" id="4.10.240.10">
    <property type="entry name" value="Zn(2)-C6 fungal-type DNA-binding domain"/>
    <property type="match status" value="1"/>
</dbReference>
<dbReference type="OrthoDB" id="10685410at2759"/>
<comment type="caution">
    <text evidence="4">The sequence shown here is derived from an EMBL/GenBank/DDBJ whole genome shotgun (WGS) entry which is preliminary data.</text>
</comment>
<keyword evidence="1" id="KW-0539">Nucleus</keyword>
<name>A0A1Y2A770_9PLEO</name>
<dbReference type="SUPFAM" id="SSF57701">
    <property type="entry name" value="Zn2/Cys6 DNA-binding domain"/>
    <property type="match status" value="1"/>
</dbReference>
<gene>
    <name evidence="4" type="ORF">BCR34DRAFT_596289</name>
</gene>
<protein>
    <recommendedName>
        <fullName evidence="3">Zn(2)-C6 fungal-type domain-containing protein</fullName>
    </recommendedName>
</protein>
<dbReference type="SMART" id="SM00066">
    <property type="entry name" value="GAL4"/>
    <property type="match status" value="1"/>
</dbReference>
<feature type="compositionally biased region" description="Basic and acidic residues" evidence="2">
    <location>
        <begin position="1"/>
        <end position="12"/>
    </location>
</feature>
<feature type="compositionally biased region" description="Low complexity" evidence="2">
    <location>
        <begin position="418"/>
        <end position="432"/>
    </location>
</feature>
<dbReference type="EMBL" id="MCFA01000007">
    <property type="protein sequence ID" value="ORY18349.1"/>
    <property type="molecule type" value="Genomic_DNA"/>
</dbReference>
<dbReference type="PROSITE" id="PS00463">
    <property type="entry name" value="ZN2_CY6_FUNGAL_1"/>
    <property type="match status" value="1"/>
</dbReference>
<feature type="domain" description="Zn(2)-C6 fungal-type" evidence="3">
    <location>
        <begin position="249"/>
        <end position="278"/>
    </location>
</feature>
<feature type="compositionally biased region" description="Basic and acidic residues" evidence="2">
    <location>
        <begin position="311"/>
        <end position="322"/>
    </location>
</feature>
<feature type="region of interest" description="Disordered" evidence="2">
    <location>
        <begin position="1"/>
        <end position="37"/>
    </location>
</feature>
<feature type="compositionally biased region" description="Polar residues" evidence="2">
    <location>
        <begin position="476"/>
        <end position="490"/>
    </location>
</feature>
<dbReference type="STRING" id="1231657.A0A1Y2A770"/>
<dbReference type="Pfam" id="PF00172">
    <property type="entry name" value="Zn_clus"/>
    <property type="match status" value="1"/>
</dbReference>
<dbReference type="InterPro" id="IPR036864">
    <property type="entry name" value="Zn2-C6_fun-type_DNA-bd_sf"/>
</dbReference>
<reference evidence="4 5" key="1">
    <citation type="submission" date="2016-07" db="EMBL/GenBank/DDBJ databases">
        <title>Pervasive Adenine N6-methylation of Active Genes in Fungi.</title>
        <authorList>
            <consortium name="DOE Joint Genome Institute"/>
            <person name="Mondo S.J."/>
            <person name="Dannebaum R.O."/>
            <person name="Kuo R.C."/>
            <person name="Labutti K."/>
            <person name="Haridas S."/>
            <person name="Kuo A."/>
            <person name="Salamov A."/>
            <person name="Ahrendt S.R."/>
            <person name="Lipzen A."/>
            <person name="Sullivan W."/>
            <person name="Andreopoulos W.B."/>
            <person name="Clum A."/>
            <person name="Lindquist E."/>
            <person name="Daum C."/>
            <person name="Ramamoorthy G.K."/>
            <person name="Gryganskyi A."/>
            <person name="Culley D."/>
            <person name="Magnuson J.K."/>
            <person name="James T.Y."/>
            <person name="O'Malley M.A."/>
            <person name="Stajich J.E."/>
            <person name="Spatafora J.W."/>
            <person name="Visel A."/>
            <person name="Grigoriev I.V."/>
        </authorList>
    </citation>
    <scope>NUCLEOTIDE SEQUENCE [LARGE SCALE GENOMIC DNA]</scope>
    <source>
        <strain evidence="4 5">CBS 115471</strain>
    </source>
</reference>
<dbReference type="PROSITE" id="PS50048">
    <property type="entry name" value="ZN2_CY6_FUNGAL_2"/>
    <property type="match status" value="1"/>
</dbReference>
<proteinExistence type="predicted"/>
<evidence type="ECO:0000313" key="4">
    <source>
        <dbReference type="EMBL" id="ORY18349.1"/>
    </source>
</evidence>
<evidence type="ECO:0000256" key="2">
    <source>
        <dbReference type="SAM" id="MobiDB-lite"/>
    </source>
</evidence>
<keyword evidence="5" id="KW-1185">Reference proteome</keyword>
<feature type="compositionally biased region" description="Low complexity" evidence="2">
    <location>
        <begin position="323"/>
        <end position="335"/>
    </location>
</feature>
<feature type="compositionally biased region" description="Polar residues" evidence="2">
    <location>
        <begin position="439"/>
        <end position="451"/>
    </location>
</feature>
<dbReference type="GO" id="GO:0000981">
    <property type="term" value="F:DNA-binding transcription factor activity, RNA polymerase II-specific"/>
    <property type="evidence" value="ECO:0007669"/>
    <property type="project" value="InterPro"/>
</dbReference>
<feature type="region of interest" description="Disordered" evidence="2">
    <location>
        <begin position="311"/>
        <end position="403"/>
    </location>
</feature>
<dbReference type="GO" id="GO:0008270">
    <property type="term" value="F:zinc ion binding"/>
    <property type="evidence" value="ECO:0007669"/>
    <property type="project" value="InterPro"/>
</dbReference>
<dbReference type="Proteomes" id="UP000193144">
    <property type="component" value="Unassembled WGS sequence"/>
</dbReference>
<evidence type="ECO:0000313" key="5">
    <source>
        <dbReference type="Proteomes" id="UP000193144"/>
    </source>
</evidence>
<organism evidence="4 5">
    <name type="scientific">Clohesyomyces aquaticus</name>
    <dbReference type="NCBI Taxonomy" id="1231657"/>
    <lineage>
        <taxon>Eukaryota</taxon>
        <taxon>Fungi</taxon>
        <taxon>Dikarya</taxon>
        <taxon>Ascomycota</taxon>
        <taxon>Pezizomycotina</taxon>
        <taxon>Dothideomycetes</taxon>
        <taxon>Pleosporomycetidae</taxon>
        <taxon>Pleosporales</taxon>
        <taxon>Lindgomycetaceae</taxon>
        <taxon>Clohesyomyces</taxon>
    </lineage>
</organism>
<evidence type="ECO:0000259" key="3">
    <source>
        <dbReference type="PROSITE" id="PS50048"/>
    </source>
</evidence>
<sequence>MRLKKLLRESRRSPSPHAASSVPLSKRKSRDEPSNSNVIVFLGKGPGRRGIKLTPRVQQSSPLLSRLRNDDQLLDVDGSVFDRLIEYLNGDINDQILGETQDMTLTFAKYWLVASSFGLLDVQNRLVNEVRDAYVRGDDHAHAPPIDSAAFDIVRDSKSTQTDKEILHEFLTLYYGSILAHSADPMAHLIEMEASIRTEIFEASHGIHNTGLDIVDMIGRFHVPRREMGSAHAGRHAPGTIPKAPSSKVCDACRNLKRSCNGQERCQQCAALGLRCVYSGFLAPTATIEGSAAVFSPYNEPAAFVAPRNHAIDEHSPPRDGSKSGQQPTQSQPQSDEALSPLAESPREEGGVNVRPVIHSQNPSQPQIRRRPIQNAPDASMARHSAFPSGASRTTRPLHVPPLNQRGARLEQSLAYLSSSSPPSSSSPRSASPVPPKITSPSSVSPNQVRSSIFAPSPIQEMARPSTPISAPISRYGSQRPSRAGSQSPSPHRAHTESSERPAPITPVPPSRSSTSSSLFSRFAGLSLSSSRNSSIRAPSTRPSTDGKLEMRAERTVLNLSLKGIIEQEGIPVHFLMLTREATALLHPTVLVPSLPHLRLAALLLRMSHVRPHLEHAAPNRAVPPISDRETLLLFVRHTPSATTP</sequence>
<dbReference type="InterPro" id="IPR001138">
    <property type="entry name" value="Zn2Cys6_DnaBD"/>
</dbReference>